<dbReference type="Proteomes" id="UP000886501">
    <property type="component" value="Unassembled WGS sequence"/>
</dbReference>
<keyword evidence="2" id="KW-1185">Reference proteome</keyword>
<reference evidence="1" key="1">
    <citation type="submission" date="2019-10" db="EMBL/GenBank/DDBJ databases">
        <authorList>
            <consortium name="DOE Joint Genome Institute"/>
            <person name="Kuo A."/>
            <person name="Miyauchi S."/>
            <person name="Kiss E."/>
            <person name="Drula E."/>
            <person name="Kohler A."/>
            <person name="Sanchez-Garcia M."/>
            <person name="Andreopoulos B."/>
            <person name="Barry K.W."/>
            <person name="Bonito G."/>
            <person name="Buee M."/>
            <person name="Carver A."/>
            <person name="Chen C."/>
            <person name="Cichocki N."/>
            <person name="Clum A."/>
            <person name="Culley D."/>
            <person name="Crous P.W."/>
            <person name="Fauchery L."/>
            <person name="Girlanda M."/>
            <person name="Hayes R."/>
            <person name="Keri Z."/>
            <person name="Labutti K."/>
            <person name="Lipzen A."/>
            <person name="Lombard V."/>
            <person name="Magnuson J."/>
            <person name="Maillard F."/>
            <person name="Morin E."/>
            <person name="Murat C."/>
            <person name="Nolan M."/>
            <person name="Ohm R."/>
            <person name="Pangilinan J."/>
            <person name="Pereira M."/>
            <person name="Perotto S."/>
            <person name="Peter M."/>
            <person name="Riley R."/>
            <person name="Sitrit Y."/>
            <person name="Stielow B."/>
            <person name="Szollosi G."/>
            <person name="Zifcakova L."/>
            <person name="Stursova M."/>
            <person name="Spatafora J.W."/>
            <person name="Tedersoo L."/>
            <person name="Vaario L.-M."/>
            <person name="Yamada A."/>
            <person name="Yan M."/>
            <person name="Wang P."/>
            <person name="Xu J."/>
            <person name="Bruns T."/>
            <person name="Baldrian P."/>
            <person name="Vilgalys R."/>
            <person name="Henrissat B."/>
            <person name="Grigoriev I.V."/>
            <person name="Hibbett D."/>
            <person name="Nagy L.G."/>
            <person name="Martin F.M."/>
        </authorList>
    </citation>
    <scope>NUCLEOTIDE SEQUENCE</scope>
    <source>
        <strain evidence="1">P2</strain>
    </source>
</reference>
<organism evidence="1 2">
    <name type="scientific">Thelephora ganbajun</name>
    <name type="common">Ganba fungus</name>
    <dbReference type="NCBI Taxonomy" id="370292"/>
    <lineage>
        <taxon>Eukaryota</taxon>
        <taxon>Fungi</taxon>
        <taxon>Dikarya</taxon>
        <taxon>Basidiomycota</taxon>
        <taxon>Agaricomycotina</taxon>
        <taxon>Agaricomycetes</taxon>
        <taxon>Thelephorales</taxon>
        <taxon>Thelephoraceae</taxon>
        <taxon>Thelephora</taxon>
    </lineage>
</organism>
<sequence>MIGPAIPDSAKRSTTSEAGPSVGPQFPTGYTTKGPVEEEEEDDYVPELPPDLAAQRTVQKARVLGPSLPSATQNSYDDSDDEDVGPMPLPAHLSSRQQEKSAVEEFLEREKRRQQAMEDAAKPKALKRDEWMLVPPSKSDLLGSIDPTRLTKGRKFAPTNNPNAGSIDTTLWTETPAERQQRLADELSGKKRRKENSEVPDDGGRDALEARKRRKTEDEIQKVVAEHNRKNRPESLLQMHAKTQETSQPKSKEDEPIWDHSRDMALSGRLLDEKSRGKIIADSAGLSDRFGSSKFA</sequence>
<evidence type="ECO:0000313" key="1">
    <source>
        <dbReference type="EMBL" id="KAF9649083.1"/>
    </source>
</evidence>
<reference evidence="1" key="2">
    <citation type="journal article" date="2020" name="Nat. Commun.">
        <title>Large-scale genome sequencing of mycorrhizal fungi provides insights into the early evolution of symbiotic traits.</title>
        <authorList>
            <person name="Miyauchi S."/>
            <person name="Kiss E."/>
            <person name="Kuo A."/>
            <person name="Drula E."/>
            <person name="Kohler A."/>
            <person name="Sanchez-Garcia M."/>
            <person name="Morin E."/>
            <person name="Andreopoulos B."/>
            <person name="Barry K.W."/>
            <person name="Bonito G."/>
            <person name="Buee M."/>
            <person name="Carver A."/>
            <person name="Chen C."/>
            <person name="Cichocki N."/>
            <person name="Clum A."/>
            <person name="Culley D."/>
            <person name="Crous P.W."/>
            <person name="Fauchery L."/>
            <person name="Girlanda M."/>
            <person name="Hayes R.D."/>
            <person name="Keri Z."/>
            <person name="LaButti K."/>
            <person name="Lipzen A."/>
            <person name="Lombard V."/>
            <person name="Magnuson J."/>
            <person name="Maillard F."/>
            <person name="Murat C."/>
            <person name="Nolan M."/>
            <person name="Ohm R.A."/>
            <person name="Pangilinan J."/>
            <person name="Pereira M.F."/>
            <person name="Perotto S."/>
            <person name="Peter M."/>
            <person name="Pfister S."/>
            <person name="Riley R."/>
            <person name="Sitrit Y."/>
            <person name="Stielow J.B."/>
            <person name="Szollosi G."/>
            <person name="Zifcakova L."/>
            <person name="Stursova M."/>
            <person name="Spatafora J.W."/>
            <person name="Tedersoo L."/>
            <person name="Vaario L.M."/>
            <person name="Yamada A."/>
            <person name="Yan M."/>
            <person name="Wang P."/>
            <person name="Xu J."/>
            <person name="Bruns T."/>
            <person name="Baldrian P."/>
            <person name="Vilgalys R."/>
            <person name="Dunand C."/>
            <person name="Henrissat B."/>
            <person name="Grigoriev I.V."/>
            <person name="Hibbett D."/>
            <person name="Nagy L.G."/>
            <person name="Martin F.M."/>
        </authorList>
    </citation>
    <scope>NUCLEOTIDE SEQUENCE</scope>
    <source>
        <strain evidence="1">P2</strain>
    </source>
</reference>
<protein>
    <submittedName>
        <fullName evidence="1">Uncharacterized protein</fullName>
    </submittedName>
</protein>
<accession>A0ACB6ZHZ8</accession>
<comment type="caution">
    <text evidence="1">The sequence shown here is derived from an EMBL/GenBank/DDBJ whole genome shotgun (WGS) entry which is preliminary data.</text>
</comment>
<gene>
    <name evidence="1" type="ORF">BDM02DRAFT_3114437</name>
</gene>
<dbReference type="EMBL" id="MU118003">
    <property type="protein sequence ID" value="KAF9649083.1"/>
    <property type="molecule type" value="Genomic_DNA"/>
</dbReference>
<name>A0ACB6ZHZ8_THEGA</name>
<proteinExistence type="predicted"/>
<evidence type="ECO:0000313" key="2">
    <source>
        <dbReference type="Proteomes" id="UP000886501"/>
    </source>
</evidence>